<reference evidence="1" key="1">
    <citation type="submission" date="2017-01" db="EMBL/GenBank/DDBJ databases">
        <authorList>
            <person name="Assis F.L."/>
            <person name="Abrahao J.S."/>
            <person name="Silva L."/>
            <person name="Khalil J.B."/>
            <person name="Rodrigues R."/>
            <person name="Silva L.S."/>
            <person name="Arantes T."/>
            <person name="Boratto P."/>
            <person name="Andrade M."/>
            <person name="Kroon E.G."/>
            <person name="Ribeiro B."/>
            <person name="Bergier I."/>
            <person name="Seligmann H."/>
            <person name="Ghigo E."/>
            <person name="Colson P."/>
            <person name="Levasseur A."/>
            <person name="Raoult D."/>
            <person name="Scola B.L."/>
        </authorList>
    </citation>
    <scope>NUCLEOTIDE SEQUENCE</scope>
    <source>
        <strain evidence="1">Soda lake</strain>
    </source>
</reference>
<organism evidence="1">
    <name type="scientific">Tupanvirus soda lake</name>
    <dbReference type="NCBI Taxonomy" id="2126985"/>
    <lineage>
        <taxon>Viruses</taxon>
        <taxon>Varidnaviria</taxon>
        <taxon>Bamfordvirae</taxon>
        <taxon>Nucleocytoviricota</taxon>
        <taxon>Megaviricetes</taxon>
        <taxon>Imitervirales</taxon>
        <taxon>Mimiviridae</taxon>
        <taxon>Megamimivirinae</taxon>
        <taxon>Tupanvirus</taxon>
        <taxon>Tupanvirus salinum</taxon>
    </lineage>
</organism>
<reference evidence="1" key="2">
    <citation type="journal article" date="2018" name="Nat. Commun.">
        <title>Tailed giant Tupanvirus possesses the most complete translational apparatus of the known virosphere.</title>
        <authorList>
            <person name="Abrahao J."/>
            <person name="Silva L."/>
            <person name="Silva L.S."/>
            <person name="Khalil J.Y.B."/>
            <person name="Rodrigues R."/>
            <person name="Arantes T."/>
            <person name="Assis F."/>
            <person name="Boratto P."/>
            <person name="Andrade M."/>
            <person name="Kroon E.G."/>
            <person name="Ribeiro B."/>
            <person name="Bergier I."/>
            <person name="Seligmann H."/>
            <person name="Ghigo E."/>
            <person name="Colson P."/>
            <person name="Levasseur A."/>
            <person name="Kroemer G."/>
            <person name="Raoult D."/>
            <person name="La Scola B."/>
        </authorList>
    </citation>
    <scope>NUCLEOTIDE SEQUENCE [LARGE SCALE GENOMIC DNA]</scope>
    <source>
        <strain evidence="1">Soda lake</strain>
    </source>
</reference>
<dbReference type="RefSeq" id="YP_010781765.1">
    <property type="nucleotide sequence ID" value="NC_075039.1"/>
</dbReference>
<dbReference type="Pfam" id="PF11899">
    <property type="entry name" value="DUF3419"/>
    <property type="match status" value="1"/>
</dbReference>
<sequence>MESTIINAVVSNSPILFSQTREHSKVEIDALKNIVSQNPLAICLISSGGDTLCDIVAHESKIEISHIDVVDANINQIYLAKLKVALLKKYDGEFITEFLTNGLKKLDNHRDECLNLIHNLFSEKLIDVDCYQYWLYNFNLLTSGVNQMGRFETLFRVLKLSSVNRCFNHKYLTEIFGENATKYSMNKSFVEHFEKVFDNYKQLYPDPSKNYFYYQILNDCYPTKEKGDMPTYLSLNKPVVIDFDINYYLNNILDHLTKQNDSVYDLIHLSNITDWLDPKYLSELFNQVARTLRINGKVTVRRLNSDIVLTIFLITLNNNKHYFKIEEVIDKSYFYSEVLVLTKLK</sequence>
<accession>A0A6N1P257</accession>
<proteinExistence type="predicted"/>
<dbReference type="GeneID" id="80518529"/>
<dbReference type="KEGG" id="vg:80518529"/>
<dbReference type="InterPro" id="IPR021829">
    <property type="entry name" value="DUF3419"/>
</dbReference>
<name>A0A6N1P257_9VIRU</name>
<dbReference type="EMBL" id="KY523104">
    <property type="protein sequence ID" value="QKU35111.1"/>
    <property type="molecule type" value="Genomic_DNA"/>
</dbReference>
<evidence type="ECO:0008006" key="2">
    <source>
        <dbReference type="Google" id="ProtNLM"/>
    </source>
</evidence>
<protein>
    <recommendedName>
        <fullName evidence="2">DUF3419 family protein</fullName>
    </recommendedName>
</protein>
<evidence type="ECO:0000313" key="1">
    <source>
        <dbReference type="EMBL" id="QKU35111.1"/>
    </source>
</evidence>